<dbReference type="EMBL" id="CP072842">
    <property type="protein sequence ID" value="QTV05175.1"/>
    <property type="molecule type" value="Genomic_DNA"/>
</dbReference>
<organism evidence="2 3">
    <name type="scientific">Faecalibacter bovis</name>
    <dbReference type="NCBI Taxonomy" id="2898187"/>
    <lineage>
        <taxon>Bacteria</taxon>
        <taxon>Pseudomonadati</taxon>
        <taxon>Bacteroidota</taxon>
        <taxon>Flavobacteriia</taxon>
        <taxon>Flavobacteriales</taxon>
        <taxon>Weeksellaceae</taxon>
        <taxon>Faecalibacter</taxon>
    </lineage>
</organism>
<reference evidence="3" key="2">
    <citation type="submission" date="2021-04" db="EMBL/GenBank/DDBJ databases">
        <title>Taxonomy of Flavobacteriaceae bacterium ZY171143.</title>
        <authorList>
            <person name="Li F."/>
        </authorList>
    </citation>
    <scope>NUCLEOTIDE SEQUENCE [LARGE SCALE GENOMIC DNA]</scope>
    <source>
        <strain evidence="3">ZY171143</strain>
    </source>
</reference>
<dbReference type="RefSeq" id="WP_230475803.1">
    <property type="nucleotide sequence ID" value="NZ_CP072842.1"/>
</dbReference>
<gene>
    <name evidence="2" type="ORF">J9309_10325</name>
</gene>
<evidence type="ECO:0000313" key="2">
    <source>
        <dbReference type="EMBL" id="QTV05175.1"/>
    </source>
</evidence>
<name>A0ABX7XBD7_9FLAO</name>
<dbReference type="Proteomes" id="UP000672011">
    <property type="component" value="Chromosome"/>
</dbReference>
<feature type="signal peptide" evidence="1">
    <location>
        <begin position="1"/>
        <end position="19"/>
    </location>
</feature>
<protein>
    <submittedName>
        <fullName evidence="2">Uncharacterized protein</fullName>
    </submittedName>
</protein>
<keyword evidence="1" id="KW-0732">Signal</keyword>
<evidence type="ECO:0000313" key="3">
    <source>
        <dbReference type="Proteomes" id="UP000672011"/>
    </source>
</evidence>
<proteinExistence type="predicted"/>
<keyword evidence="3" id="KW-1185">Reference proteome</keyword>
<feature type="chain" id="PRO_5046484445" evidence="1">
    <location>
        <begin position="20"/>
        <end position="134"/>
    </location>
</feature>
<reference evidence="2 3" key="1">
    <citation type="journal article" date="2021" name="Int. J. Syst. Evol. Microbiol.">
        <title>Faecalibacter bovis sp. nov., isolated from cow faeces.</title>
        <authorList>
            <person name="Li F."/>
            <person name="Zhao W."/>
            <person name="Hong Q."/>
            <person name="Shao Q."/>
            <person name="Song J."/>
            <person name="Yang S."/>
        </authorList>
    </citation>
    <scope>NUCLEOTIDE SEQUENCE [LARGE SCALE GENOMIC DNA]</scope>
    <source>
        <strain evidence="2 3">ZY171143</strain>
    </source>
</reference>
<accession>A0ABX7XBD7</accession>
<sequence length="134" mass="15804">MRKYILLILFALQSSFIFAQIQSNSFKNDELNLKLELSNNHFFYFQNLNGLIKEYVRGEWKIDGNKLILTESSHSEKAENKHSIRKAPKFDYTTAKRETIYTISGDNLIFFSQKTEPVQAKFEYQLFGNFKSEK</sequence>
<evidence type="ECO:0000256" key="1">
    <source>
        <dbReference type="SAM" id="SignalP"/>
    </source>
</evidence>